<evidence type="ECO:0000313" key="3">
    <source>
        <dbReference type="Proteomes" id="UP001050691"/>
    </source>
</evidence>
<sequence length="183" mass="20882">MPSSNPNIRTPPSTKPKLRRGHEVYIHPSNIQKTGNIVKKDAPIQPVVQPPRSNSNLNKDDEDEIMDFNTPISGIPYEVAMFVLQSDDDDSKSSKADSRPKRFLLKNTVNAKPSPSLAPPSINSEFVSISSQKHDQTHPAYVARSTWLEEWDEERKRLKNRFPPSKRKVSGNWEPNRMGERQR</sequence>
<feature type="compositionally biased region" description="Basic residues" evidence="1">
    <location>
        <begin position="157"/>
        <end position="169"/>
    </location>
</feature>
<name>A0AAV5AS10_9AGAM</name>
<protein>
    <submittedName>
        <fullName evidence="2">Uncharacterized protein</fullName>
    </submittedName>
</protein>
<gene>
    <name evidence="2" type="ORF">Clacol_010213</name>
</gene>
<feature type="compositionally biased region" description="Polar residues" evidence="1">
    <location>
        <begin position="1"/>
        <end position="12"/>
    </location>
</feature>
<organism evidence="2 3">
    <name type="scientific">Clathrus columnatus</name>
    <dbReference type="NCBI Taxonomy" id="1419009"/>
    <lineage>
        <taxon>Eukaryota</taxon>
        <taxon>Fungi</taxon>
        <taxon>Dikarya</taxon>
        <taxon>Basidiomycota</taxon>
        <taxon>Agaricomycotina</taxon>
        <taxon>Agaricomycetes</taxon>
        <taxon>Phallomycetidae</taxon>
        <taxon>Phallales</taxon>
        <taxon>Clathraceae</taxon>
        <taxon>Clathrus</taxon>
    </lineage>
</organism>
<feature type="region of interest" description="Disordered" evidence="1">
    <location>
        <begin position="156"/>
        <end position="183"/>
    </location>
</feature>
<reference evidence="2" key="1">
    <citation type="submission" date="2021-10" db="EMBL/GenBank/DDBJ databases">
        <title>De novo Genome Assembly of Clathrus columnatus (Basidiomycota, Fungi) Using Illumina and Nanopore Sequence Data.</title>
        <authorList>
            <person name="Ogiso-Tanaka E."/>
            <person name="Itagaki H."/>
            <person name="Hosoya T."/>
            <person name="Hosaka K."/>
        </authorList>
    </citation>
    <scope>NUCLEOTIDE SEQUENCE</scope>
    <source>
        <strain evidence="2">MO-923</strain>
    </source>
</reference>
<comment type="caution">
    <text evidence="2">The sequence shown here is derived from an EMBL/GenBank/DDBJ whole genome shotgun (WGS) entry which is preliminary data.</text>
</comment>
<proteinExistence type="predicted"/>
<evidence type="ECO:0000313" key="2">
    <source>
        <dbReference type="EMBL" id="GJJ15934.1"/>
    </source>
</evidence>
<feature type="region of interest" description="Disordered" evidence="1">
    <location>
        <begin position="1"/>
        <end position="69"/>
    </location>
</feature>
<keyword evidence="3" id="KW-1185">Reference proteome</keyword>
<dbReference type="AlphaFoldDB" id="A0AAV5AS10"/>
<evidence type="ECO:0000256" key="1">
    <source>
        <dbReference type="SAM" id="MobiDB-lite"/>
    </source>
</evidence>
<accession>A0AAV5AS10</accession>
<dbReference type="EMBL" id="BPWL01000011">
    <property type="protein sequence ID" value="GJJ15934.1"/>
    <property type="molecule type" value="Genomic_DNA"/>
</dbReference>
<dbReference type="Proteomes" id="UP001050691">
    <property type="component" value="Unassembled WGS sequence"/>
</dbReference>